<dbReference type="GO" id="GO:0043565">
    <property type="term" value="F:sequence-specific DNA binding"/>
    <property type="evidence" value="ECO:0007669"/>
    <property type="project" value="InterPro"/>
</dbReference>
<organism evidence="5 6">
    <name type="scientific">Hufsiella ginkgonis</name>
    <dbReference type="NCBI Taxonomy" id="2695274"/>
    <lineage>
        <taxon>Bacteria</taxon>
        <taxon>Pseudomonadati</taxon>
        <taxon>Bacteroidota</taxon>
        <taxon>Sphingobacteriia</taxon>
        <taxon>Sphingobacteriales</taxon>
        <taxon>Sphingobacteriaceae</taxon>
        <taxon>Hufsiella</taxon>
    </lineage>
</organism>
<comment type="caution">
    <text evidence="5">The sequence shown here is derived from an EMBL/GenBank/DDBJ whole genome shotgun (WGS) entry which is preliminary data.</text>
</comment>
<keyword evidence="2" id="KW-0238">DNA-binding</keyword>
<evidence type="ECO:0000313" key="6">
    <source>
        <dbReference type="Proteomes" id="UP000451233"/>
    </source>
</evidence>
<dbReference type="GO" id="GO:0003700">
    <property type="term" value="F:DNA-binding transcription factor activity"/>
    <property type="evidence" value="ECO:0007669"/>
    <property type="project" value="InterPro"/>
</dbReference>
<dbReference type="Proteomes" id="UP000451233">
    <property type="component" value="Unassembled WGS sequence"/>
</dbReference>
<dbReference type="AlphaFoldDB" id="A0A7K1Y1S2"/>
<evidence type="ECO:0000256" key="1">
    <source>
        <dbReference type="ARBA" id="ARBA00023015"/>
    </source>
</evidence>
<gene>
    <name evidence="5" type="ORF">GS398_15140</name>
</gene>
<evidence type="ECO:0000256" key="3">
    <source>
        <dbReference type="ARBA" id="ARBA00023163"/>
    </source>
</evidence>
<dbReference type="Gene3D" id="1.10.10.60">
    <property type="entry name" value="Homeodomain-like"/>
    <property type="match status" value="2"/>
</dbReference>
<dbReference type="PANTHER" id="PTHR43280:SF2">
    <property type="entry name" value="HTH-TYPE TRANSCRIPTIONAL REGULATOR EXSA"/>
    <property type="match status" value="1"/>
</dbReference>
<name>A0A7K1Y1S2_9SPHI</name>
<dbReference type="EMBL" id="WVHS01000003">
    <property type="protein sequence ID" value="MXV16636.1"/>
    <property type="molecule type" value="Genomic_DNA"/>
</dbReference>
<dbReference type="Pfam" id="PF12833">
    <property type="entry name" value="HTH_18"/>
    <property type="match status" value="1"/>
</dbReference>
<keyword evidence="1" id="KW-0805">Transcription regulation</keyword>
<dbReference type="SUPFAM" id="SSF46689">
    <property type="entry name" value="Homeodomain-like"/>
    <property type="match status" value="2"/>
</dbReference>
<dbReference type="InterPro" id="IPR018060">
    <property type="entry name" value="HTH_AraC"/>
</dbReference>
<reference evidence="5 6" key="1">
    <citation type="submission" date="2019-11" db="EMBL/GenBank/DDBJ databases">
        <title>Pedobacter sp. HMF7056 Genome sequencing and assembly.</title>
        <authorList>
            <person name="Kang H."/>
            <person name="Kim H."/>
            <person name="Joh K."/>
        </authorList>
    </citation>
    <scope>NUCLEOTIDE SEQUENCE [LARGE SCALE GENOMIC DNA]</scope>
    <source>
        <strain evidence="5 6">HMF7056</strain>
    </source>
</reference>
<dbReference type="PANTHER" id="PTHR43280">
    <property type="entry name" value="ARAC-FAMILY TRANSCRIPTIONAL REGULATOR"/>
    <property type="match status" value="1"/>
</dbReference>
<dbReference type="SMART" id="SM00342">
    <property type="entry name" value="HTH_ARAC"/>
    <property type="match status" value="1"/>
</dbReference>
<evidence type="ECO:0000313" key="5">
    <source>
        <dbReference type="EMBL" id="MXV16636.1"/>
    </source>
</evidence>
<evidence type="ECO:0000259" key="4">
    <source>
        <dbReference type="PROSITE" id="PS01124"/>
    </source>
</evidence>
<evidence type="ECO:0000256" key="2">
    <source>
        <dbReference type="ARBA" id="ARBA00023125"/>
    </source>
</evidence>
<accession>A0A7K1Y1S2</accession>
<protein>
    <submittedName>
        <fullName evidence="5">Helix-turn-helix domain-containing protein</fullName>
    </submittedName>
</protein>
<feature type="domain" description="HTH araC/xylS-type" evidence="4">
    <location>
        <begin position="76"/>
        <end position="174"/>
    </location>
</feature>
<dbReference type="InterPro" id="IPR009057">
    <property type="entry name" value="Homeodomain-like_sf"/>
</dbReference>
<dbReference type="PROSITE" id="PS01124">
    <property type="entry name" value="HTH_ARAC_FAMILY_2"/>
    <property type="match status" value="1"/>
</dbReference>
<sequence length="174" mass="20117">MNLELEPEFFDRYGVRENDVAPKLLKDRPGAVLLMVRLYKELSLADEHTADSVHLLLLDAASGWKTDILYFPPWVNTVRELLNDRWNDQVTLNEIAIAAGVHPVTVSKYFTRYFGVGFGEYRRKLKVERAIQMISTGHIPLTEVSYACGFFDQSHFIRAFKDFTAMRPTDFRKV</sequence>
<proteinExistence type="predicted"/>
<dbReference type="RefSeq" id="WP_160907615.1">
    <property type="nucleotide sequence ID" value="NZ_WVHS01000003.1"/>
</dbReference>
<keyword evidence="3" id="KW-0804">Transcription</keyword>
<keyword evidence="6" id="KW-1185">Reference proteome</keyword>